<dbReference type="Pfam" id="PF16344">
    <property type="entry name" value="FecR_C"/>
    <property type="match status" value="1"/>
</dbReference>
<dbReference type="PANTHER" id="PTHR30273">
    <property type="entry name" value="PERIPLASMIC SIGNAL SENSOR AND SIGMA FACTOR ACTIVATOR FECR-RELATED"/>
    <property type="match status" value="1"/>
</dbReference>
<feature type="domain" description="Protein FecR C-terminal" evidence="3">
    <location>
        <begin position="290"/>
        <end position="352"/>
    </location>
</feature>
<evidence type="ECO:0000313" key="5">
    <source>
        <dbReference type="Proteomes" id="UP001221009"/>
    </source>
</evidence>
<dbReference type="RefSeq" id="WP_276507540.1">
    <property type="nucleotide sequence ID" value="NZ_CP120353.1"/>
</dbReference>
<dbReference type="FunFam" id="2.60.120.1440:FF:000001">
    <property type="entry name" value="Putative anti-sigma factor"/>
    <property type="match status" value="1"/>
</dbReference>
<dbReference type="AlphaFoldDB" id="A0AAX3QM78"/>
<keyword evidence="1" id="KW-1133">Transmembrane helix</keyword>
<evidence type="ECO:0000256" key="1">
    <source>
        <dbReference type="SAM" id="Phobius"/>
    </source>
</evidence>
<dbReference type="Gene3D" id="3.55.50.30">
    <property type="match status" value="1"/>
</dbReference>
<organism evidence="4 5">
    <name type="scientific">Parabacteroides distasonis</name>
    <dbReference type="NCBI Taxonomy" id="823"/>
    <lineage>
        <taxon>Bacteria</taxon>
        <taxon>Pseudomonadati</taxon>
        <taxon>Bacteroidota</taxon>
        <taxon>Bacteroidia</taxon>
        <taxon>Bacteroidales</taxon>
        <taxon>Tannerellaceae</taxon>
        <taxon>Parabacteroides</taxon>
    </lineage>
</organism>
<dbReference type="InterPro" id="IPR012373">
    <property type="entry name" value="Ferrdict_sens_TM"/>
</dbReference>
<feature type="domain" description="FecR protein" evidence="2">
    <location>
        <begin position="152"/>
        <end position="247"/>
    </location>
</feature>
<evidence type="ECO:0000259" key="2">
    <source>
        <dbReference type="Pfam" id="PF04773"/>
    </source>
</evidence>
<protein>
    <submittedName>
        <fullName evidence="4">FecR domain-containing protein</fullName>
    </submittedName>
</protein>
<dbReference type="PIRSF" id="PIRSF018266">
    <property type="entry name" value="FecR"/>
    <property type="match status" value="1"/>
</dbReference>
<keyword evidence="1" id="KW-0472">Membrane</keyword>
<dbReference type="EMBL" id="CP120353">
    <property type="protein sequence ID" value="WET62693.1"/>
    <property type="molecule type" value="Genomic_DNA"/>
</dbReference>
<dbReference type="PANTHER" id="PTHR30273:SF2">
    <property type="entry name" value="PROTEIN FECR"/>
    <property type="match status" value="1"/>
</dbReference>
<dbReference type="InterPro" id="IPR032508">
    <property type="entry name" value="FecR_C"/>
</dbReference>
<dbReference type="Proteomes" id="UP001221009">
    <property type="component" value="Chromosome"/>
</dbReference>
<dbReference type="InterPro" id="IPR006860">
    <property type="entry name" value="FecR"/>
</dbReference>
<reference evidence="4" key="1">
    <citation type="submission" date="2023-03" db="EMBL/GenBank/DDBJ databases">
        <title>Parabacteroides distasonis, a bacteria resistant against UC.</title>
        <authorList>
            <person name="Dai W."/>
        </authorList>
    </citation>
    <scope>NUCLEOTIDE SEQUENCE</scope>
    <source>
        <strain evidence="4">F1-28</strain>
    </source>
</reference>
<gene>
    <name evidence="4" type="ORF">P2T59_13390</name>
</gene>
<evidence type="ECO:0000313" key="4">
    <source>
        <dbReference type="EMBL" id="WET62693.1"/>
    </source>
</evidence>
<dbReference type="Gene3D" id="2.60.120.1440">
    <property type="match status" value="1"/>
</dbReference>
<proteinExistence type="predicted"/>
<keyword evidence="1" id="KW-0812">Transmembrane</keyword>
<feature type="transmembrane region" description="Helical" evidence="1">
    <location>
        <begin position="59"/>
        <end position="80"/>
    </location>
</feature>
<name>A0AAX3QM78_PARDI</name>
<dbReference type="Pfam" id="PF04773">
    <property type="entry name" value="FecR"/>
    <property type="match status" value="1"/>
</dbReference>
<evidence type="ECO:0000259" key="3">
    <source>
        <dbReference type="Pfam" id="PF16344"/>
    </source>
</evidence>
<sequence>MNKKQDMVEKESFRQAGEDLLRKVREEERVDLRLALSSWQKLEERLNAPRKTSVLRIRYLVSSVAAAVMLLLAVGCYFWIMGHDKSSLPLALLEEKNVGALPGDEILLVKDQGWVQLKDEATVIYDTVGKSNVEEHQIEKNEQETKIDEPDQIIVPKGRRANIVFSDGTKMYINAETRVIFPTVFAKDKREILVDGEVYLEVAADPSRPFIVKTSTIEVKVLGTRFNVCAYRDEPAASVVLVEGQVEVKNGDNGKNVLSPDDMLELKGKEISIKKVDVFEHICWKDNLMLLNDRKVGEVLNRLSRYYGRTILFGKEIGEIPISGKLDLRESLEEVVEIICQSLFLRQERDGENNIILPQIRN</sequence>
<accession>A0AAX3QM78</accession>
<dbReference type="GO" id="GO:0016989">
    <property type="term" value="F:sigma factor antagonist activity"/>
    <property type="evidence" value="ECO:0007669"/>
    <property type="project" value="TreeGrafter"/>
</dbReference>